<dbReference type="InterPro" id="IPR011970">
    <property type="entry name" value="MltB_2"/>
</dbReference>
<dbReference type="InterPro" id="IPR036366">
    <property type="entry name" value="PGBDSf"/>
</dbReference>
<feature type="signal peptide" evidence="2">
    <location>
        <begin position="1"/>
        <end position="37"/>
    </location>
</feature>
<dbReference type="Pfam" id="PF01471">
    <property type="entry name" value="PG_binding_1"/>
    <property type="match status" value="1"/>
</dbReference>
<gene>
    <name evidence="5" type="ORF">PSQ39_04980</name>
</gene>
<evidence type="ECO:0000256" key="1">
    <source>
        <dbReference type="SAM" id="MobiDB-lite"/>
    </source>
</evidence>
<dbReference type="Gene3D" id="1.10.530.10">
    <property type="match status" value="1"/>
</dbReference>
<dbReference type="RefSeq" id="WP_273925566.1">
    <property type="nucleotide sequence ID" value="NZ_JAQSIO010000001.1"/>
</dbReference>
<dbReference type="InterPro" id="IPR031304">
    <property type="entry name" value="SLT_2"/>
</dbReference>
<name>A0ABT5MDD3_9BURK</name>
<dbReference type="EMBL" id="JAQSIO010000001">
    <property type="protein sequence ID" value="MDD0813979.1"/>
    <property type="molecule type" value="Genomic_DNA"/>
</dbReference>
<dbReference type="InterPro" id="IPR023346">
    <property type="entry name" value="Lysozyme-like_dom_sf"/>
</dbReference>
<dbReference type="PANTHER" id="PTHR30163:SF8">
    <property type="entry name" value="LYTIC MUREIN TRANSGLYCOSYLASE"/>
    <property type="match status" value="1"/>
</dbReference>
<comment type="caution">
    <text evidence="5">The sequence shown here is derived from an EMBL/GenBank/DDBJ whole genome shotgun (WGS) entry which is preliminary data.</text>
</comment>
<feature type="region of interest" description="Disordered" evidence="1">
    <location>
        <begin position="37"/>
        <end position="67"/>
    </location>
</feature>
<dbReference type="Gene3D" id="1.10.101.10">
    <property type="entry name" value="PGBD-like superfamily/PGBD"/>
    <property type="match status" value="1"/>
</dbReference>
<dbReference type="SUPFAM" id="SSF47090">
    <property type="entry name" value="PGBD-like"/>
    <property type="match status" value="1"/>
</dbReference>
<dbReference type="SUPFAM" id="SSF53955">
    <property type="entry name" value="Lysozyme-like"/>
    <property type="match status" value="1"/>
</dbReference>
<accession>A0ABT5MDD3</accession>
<protein>
    <submittedName>
        <fullName evidence="5">Lytic murein transglycosylase</fullName>
    </submittedName>
</protein>
<keyword evidence="6" id="KW-1185">Reference proteome</keyword>
<dbReference type="Proteomes" id="UP001528672">
    <property type="component" value="Unassembled WGS sequence"/>
</dbReference>
<dbReference type="NCBIfam" id="TIGR02283">
    <property type="entry name" value="MltB_2"/>
    <property type="match status" value="1"/>
</dbReference>
<feature type="domain" description="Transglycosylase SLT" evidence="4">
    <location>
        <begin position="77"/>
        <end position="366"/>
    </location>
</feature>
<evidence type="ECO:0000313" key="5">
    <source>
        <dbReference type="EMBL" id="MDD0813979.1"/>
    </source>
</evidence>
<dbReference type="PANTHER" id="PTHR30163">
    <property type="entry name" value="MEMBRANE-BOUND LYTIC MUREIN TRANSGLYCOSYLASE B"/>
    <property type="match status" value="1"/>
</dbReference>
<dbReference type="CDD" id="cd13399">
    <property type="entry name" value="Slt35-like"/>
    <property type="match status" value="1"/>
</dbReference>
<feature type="domain" description="Peptidoglycan binding-like" evidence="3">
    <location>
        <begin position="387"/>
        <end position="437"/>
    </location>
</feature>
<reference evidence="5 6" key="1">
    <citation type="submission" date="2023-02" db="EMBL/GenBank/DDBJ databases">
        <title>Bacterial whole genome sequence for Curvibacter sp. HBC28.</title>
        <authorList>
            <person name="Le V."/>
            <person name="Ko S.-R."/>
            <person name="Ahn C.-Y."/>
            <person name="Oh H.-M."/>
        </authorList>
    </citation>
    <scope>NUCLEOTIDE SEQUENCE [LARGE SCALE GENOMIC DNA]</scope>
    <source>
        <strain evidence="5 6">HBC28</strain>
    </source>
</reference>
<organism evidence="5 6">
    <name type="scientific">Curvibacter microcysteis</name>
    <dbReference type="NCBI Taxonomy" id="3026419"/>
    <lineage>
        <taxon>Bacteria</taxon>
        <taxon>Pseudomonadati</taxon>
        <taxon>Pseudomonadota</taxon>
        <taxon>Betaproteobacteria</taxon>
        <taxon>Burkholderiales</taxon>
        <taxon>Comamonadaceae</taxon>
        <taxon>Curvibacter</taxon>
    </lineage>
</organism>
<dbReference type="Pfam" id="PF13406">
    <property type="entry name" value="SLT_2"/>
    <property type="match status" value="1"/>
</dbReference>
<dbReference type="InterPro" id="IPR036365">
    <property type="entry name" value="PGBD-like_sf"/>
</dbReference>
<sequence length="445" mass="48380">MHPFSDIARRPWPHQPWRLAWSALLCATLAACGSAPQAPLAPTPSPVAPTAPAPQAAPNAPLTNDSTASMQQQALMRWIEAFKPRARAAGISEATLHTALDGVRYRPQVVELDRAQPEFNRTVWDYLDRAVSPLRIQQGRAKLRQLQAEAQAAEARYGVPATTLFAIWGMESNYGSHYGNLPTIDALATLGLEGRREAWAREQLIAALKILQNGDIARDRMIGSWAGAMGQTQFLPSVFLAHAVDADGDGHRDIWGSMPDVLASTANFVAHSGWKPGQAWGAEVRLPPGFDPGQREAEFRQSSAQWVAEGVQSMDSQGLPDLGEDAALFLPAGLRGPAFLVGNNFRTLLRYNNSTHYALAVCLLAQRLGQGPGVQAAWPRDLMALSRSQLRELQTRLNALGFASGQPDGLMGPATREGIRRYQRSLGLPADGYPELGLLERLQAR</sequence>
<feature type="chain" id="PRO_5047255814" evidence="2">
    <location>
        <begin position="38"/>
        <end position="445"/>
    </location>
</feature>
<dbReference type="Gene3D" id="1.10.8.350">
    <property type="entry name" value="Bacterial muramidase"/>
    <property type="match status" value="1"/>
</dbReference>
<dbReference type="InterPro" id="IPR002477">
    <property type="entry name" value="Peptidoglycan-bd-like"/>
</dbReference>
<proteinExistence type="predicted"/>
<evidence type="ECO:0000259" key="3">
    <source>
        <dbReference type="Pfam" id="PF01471"/>
    </source>
</evidence>
<evidence type="ECO:0000313" key="6">
    <source>
        <dbReference type="Proteomes" id="UP001528672"/>
    </source>
</evidence>
<dbReference type="InterPro" id="IPR043426">
    <property type="entry name" value="MltB-like"/>
</dbReference>
<evidence type="ECO:0000259" key="4">
    <source>
        <dbReference type="Pfam" id="PF13406"/>
    </source>
</evidence>
<keyword evidence="2" id="KW-0732">Signal</keyword>
<evidence type="ECO:0000256" key="2">
    <source>
        <dbReference type="SAM" id="SignalP"/>
    </source>
</evidence>
<feature type="compositionally biased region" description="Pro residues" evidence="1">
    <location>
        <begin position="39"/>
        <end position="52"/>
    </location>
</feature>